<sequence length="135" mass="15944">MAFGYHQFYALSVADQTRKERGREHYFLGSFLGDHANDEVFKDKIGRLLARLTKRFGISDYSYHWAPYHTKPYRPRTALQKYRAAVRKAENKHRQAVGDIFVKYPLFADTLLLEQEDKLKECIELLKQRYNVAAQ</sequence>
<evidence type="ECO:0000313" key="1">
    <source>
        <dbReference type="EMBL" id="SKA32758.1"/>
    </source>
</evidence>
<dbReference type="AlphaFoldDB" id="A0A1T4SXW6"/>
<gene>
    <name evidence="1" type="ORF">SAMN04488128_103714</name>
</gene>
<dbReference type="OrthoDB" id="9886894at2"/>
<dbReference type="Proteomes" id="UP000190367">
    <property type="component" value="Unassembled WGS sequence"/>
</dbReference>
<accession>A0A1T4SXW6</accession>
<keyword evidence="2" id="KW-1185">Reference proteome</keyword>
<protein>
    <submittedName>
        <fullName evidence="1">Uncharacterized protein</fullName>
    </submittedName>
</protein>
<proteinExistence type="predicted"/>
<dbReference type="RefSeq" id="WP_078671040.1">
    <property type="nucleotide sequence ID" value="NZ_FUWZ01000003.1"/>
</dbReference>
<dbReference type="STRING" id="634771.SAMN04488128_103714"/>
<organism evidence="1 2">
    <name type="scientific">Chitinophaga eiseniae</name>
    <dbReference type="NCBI Taxonomy" id="634771"/>
    <lineage>
        <taxon>Bacteria</taxon>
        <taxon>Pseudomonadati</taxon>
        <taxon>Bacteroidota</taxon>
        <taxon>Chitinophagia</taxon>
        <taxon>Chitinophagales</taxon>
        <taxon>Chitinophagaceae</taxon>
        <taxon>Chitinophaga</taxon>
    </lineage>
</organism>
<name>A0A1T4SXW6_9BACT</name>
<evidence type="ECO:0000313" key="2">
    <source>
        <dbReference type="Proteomes" id="UP000190367"/>
    </source>
</evidence>
<dbReference type="EMBL" id="FUWZ01000003">
    <property type="protein sequence ID" value="SKA32758.1"/>
    <property type="molecule type" value="Genomic_DNA"/>
</dbReference>
<reference evidence="2" key="1">
    <citation type="submission" date="2017-02" db="EMBL/GenBank/DDBJ databases">
        <authorList>
            <person name="Varghese N."/>
            <person name="Submissions S."/>
        </authorList>
    </citation>
    <scope>NUCLEOTIDE SEQUENCE [LARGE SCALE GENOMIC DNA]</scope>
    <source>
        <strain evidence="2">DSM 22224</strain>
    </source>
</reference>